<dbReference type="InterPro" id="IPR036388">
    <property type="entry name" value="WH-like_DNA-bd_sf"/>
</dbReference>
<evidence type="ECO:0000256" key="6">
    <source>
        <dbReference type="ARBA" id="ARBA00022763"/>
    </source>
</evidence>
<comment type="miscellaneous">
    <text evidence="9">This enzyme catalyzes only one turnover and therefore is not strictly catalytic. According to one definition, an enzyme is a biocatalyst that acts repeatedly and over many reaction cycles.</text>
</comment>
<dbReference type="InterPro" id="IPR014048">
    <property type="entry name" value="MethylDNA_cys_MeTrfase_DNA-bd"/>
</dbReference>
<evidence type="ECO:0000259" key="10">
    <source>
        <dbReference type="Pfam" id="PF01035"/>
    </source>
</evidence>
<dbReference type="PROSITE" id="PS00374">
    <property type="entry name" value="MGMT"/>
    <property type="match status" value="1"/>
</dbReference>
<dbReference type="GO" id="GO:0032259">
    <property type="term" value="P:methylation"/>
    <property type="evidence" value="ECO:0007669"/>
    <property type="project" value="UniProtKB-KW"/>
</dbReference>
<feature type="active site" description="Nucleophile; methyl group acceptor" evidence="9">
    <location>
        <position position="168"/>
    </location>
</feature>
<dbReference type="InterPro" id="IPR023546">
    <property type="entry name" value="MGMT"/>
</dbReference>
<comment type="caution">
    <text evidence="12">The sequence shown here is derived from an EMBL/GenBank/DDBJ whole genome shotgun (WGS) entry which is preliminary data.</text>
</comment>
<dbReference type="PANTHER" id="PTHR10815">
    <property type="entry name" value="METHYLATED-DNA--PROTEIN-CYSTEINE METHYLTRANSFERASE"/>
    <property type="match status" value="1"/>
</dbReference>
<evidence type="ECO:0000256" key="4">
    <source>
        <dbReference type="ARBA" id="ARBA00022603"/>
    </source>
</evidence>
<evidence type="ECO:0000256" key="9">
    <source>
        <dbReference type="HAMAP-Rule" id="MF_00772"/>
    </source>
</evidence>
<keyword evidence="4 9" id="KW-0489">Methyltransferase</keyword>
<dbReference type="PANTHER" id="PTHR10815:SF13">
    <property type="entry name" value="METHYLATED-DNA--PROTEIN-CYSTEINE METHYLTRANSFERASE"/>
    <property type="match status" value="1"/>
</dbReference>
<proteinExistence type="inferred from homology"/>
<dbReference type="Gene3D" id="1.10.10.10">
    <property type="entry name" value="Winged helix-like DNA-binding domain superfamily/Winged helix DNA-binding domain"/>
    <property type="match status" value="1"/>
</dbReference>
<dbReference type="EMBL" id="MVHJ01000008">
    <property type="protein sequence ID" value="ORA04895.1"/>
    <property type="molecule type" value="Genomic_DNA"/>
</dbReference>
<dbReference type="InterPro" id="IPR001497">
    <property type="entry name" value="MethylDNA_cys_MeTrfase_AS"/>
</dbReference>
<dbReference type="SUPFAM" id="SSF46767">
    <property type="entry name" value="Methylated DNA-protein cysteine methyltransferase, C-terminal domain"/>
    <property type="match status" value="1"/>
</dbReference>
<organism evidence="12 13">
    <name type="scientific">Mycolicibacterium bacteremicum</name>
    <name type="common">Mycobacterium bacteremicum</name>
    <dbReference type="NCBI Taxonomy" id="564198"/>
    <lineage>
        <taxon>Bacteria</taxon>
        <taxon>Bacillati</taxon>
        <taxon>Actinomycetota</taxon>
        <taxon>Actinomycetes</taxon>
        <taxon>Mycobacteriales</taxon>
        <taxon>Mycobacteriaceae</taxon>
        <taxon>Mycolicibacterium</taxon>
    </lineage>
</organism>
<evidence type="ECO:0000256" key="1">
    <source>
        <dbReference type="ARBA" id="ARBA00001286"/>
    </source>
</evidence>
<comment type="function">
    <text evidence="9">Involved in the cellular defense against the biological effects of O6-methylguanine (O6-MeG) and O4-methylthymine (O4-MeT) in DNA. Repairs the methylated nucleobase in DNA by stoichiometrically transferring the methyl group to a cysteine residue in the enzyme. This is a suicide reaction: the enzyme is irreversibly inactivated.</text>
</comment>
<dbReference type="EC" id="2.1.1.63" evidence="9"/>
<feature type="domain" description="Methylguanine DNA methyltransferase ribonuclease-like" evidence="11">
    <location>
        <begin position="35"/>
        <end position="112"/>
    </location>
</feature>
<dbReference type="Pfam" id="PF02870">
    <property type="entry name" value="Methyltransf_1N"/>
    <property type="match status" value="1"/>
</dbReference>
<evidence type="ECO:0000313" key="12">
    <source>
        <dbReference type="EMBL" id="ORA04895.1"/>
    </source>
</evidence>
<comment type="subcellular location">
    <subcellularLocation>
        <location evidence="9">Cytoplasm</location>
    </subcellularLocation>
</comment>
<dbReference type="InterPro" id="IPR008332">
    <property type="entry name" value="MethylG_MeTrfase_N"/>
</dbReference>
<dbReference type="RefSeq" id="WP_083058171.1">
    <property type="nucleotide sequence ID" value="NZ_JACKVM010000005.1"/>
</dbReference>
<evidence type="ECO:0000256" key="2">
    <source>
        <dbReference type="ARBA" id="ARBA00008711"/>
    </source>
</evidence>
<reference evidence="12 13" key="1">
    <citation type="submission" date="2017-02" db="EMBL/GenBank/DDBJ databases">
        <title>The new phylogeny of genus Mycobacterium.</title>
        <authorList>
            <person name="Tortoli E."/>
            <person name="Trovato A."/>
            <person name="Cirillo D.M."/>
        </authorList>
    </citation>
    <scope>NUCLEOTIDE SEQUENCE [LARGE SCALE GENOMIC DNA]</scope>
    <source>
        <strain evidence="12 13">DSM 45578</strain>
    </source>
</reference>
<dbReference type="Proteomes" id="UP000192366">
    <property type="component" value="Unassembled WGS sequence"/>
</dbReference>
<dbReference type="Pfam" id="PF01035">
    <property type="entry name" value="DNA_binding_1"/>
    <property type="match status" value="1"/>
</dbReference>
<dbReference type="InterPro" id="IPR036631">
    <property type="entry name" value="MGMT_N_sf"/>
</dbReference>
<accession>A0A1W9YXY7</accession>
<dbReference type="OrthoDB" id="9802228at2"/>
<dbReference type="NCBIfam" id="TIGR00589">
    <property type="entry name" value="ogt"/>
    <property type="match status" value="1"/>
</dbReference>
<dbReference type="STRING" id="564198.BST17_12195"/>
<evidence type="ECO:0000256" key="5">
    <source>
        <dbReference type="ARBA" id="ARBA00022679"/>
    </source>
</evidence>
<dbReference type="FunFam" id="1.10.10.10:FF:000214">
    <property type="entry name" value="Methylated-DNA--protein-cysteine methyltransferase"/>
    <property type="match status" value="1"/>
</dbReference>
<name>A0A1W9YXY7_MYCBA</name>
<evidence type="ECO:0000256" key="3">
    <source>
        <dbReference type="ARBA" id="ARBA00022490"/>
    </source>
</evidence>
<evidence type="ECO:0000256" key="8">
    <source>
        <dbReference type="ARBA" id="ARBA00049348"/>
    </source>
</evidence>
<dbReference type="HAMAP" id="MF_00772">
    <property type="entry name" value="OGT"/>
    <property type="match status" value="1"/>
</dbReference>
<dbReference type="Gene3D" id="3.30.160.70">
    <property type="entry name" value="Methylated DNA-protein cysteine methyltransferase domain"/>
    <property type="match status" value="1"/>
</dbReference>
<evidence type="ECO:0000256" key="7">
    <source>
        <dbReference type="ARBA" id="ARBA00023204"/>
    </source>
</evidence>
<feature type="domain" description="Methylated-DNA-[protein]-cysteine S-methyltransferase DNA binding" evidence="10">
    <location>
        <begin position="118"/>
        <end position="197"/>
    </location>
</feature>
<dbReference type="InterPro" id="IPR036217">
    <property type="entry name" value="MethylDNA_cys_MeTrfase_DNAb"/>
</dbReference>
<comment type="catalytic activity">
    <reaction evidence="1 9">
        <text>a 4-O-methyl-thymidine in DNA + L-cysteinyl-[protein] = a thymidine in DNA + S-methyl-L-cysteinyl-[protein]</text>
        <dbReference type="Rhea" id="RHEA:53428"/>
        <dbReference type="Rhea" id="RHEA-COMP:10131"/>
        <dbReference type="Rhea" id="RHEA-COMP:10132"/>
        <dbReference type="Rhea" id="RHEA-COMP:13555"/>
        <dbReference type="Rhea" id="RHEA-COMP:13556"/>
        <dbReference type="ChEBI" id="CHEBI:29950"/>
        <dbReference type="ChEBI" id="CHEBI:82612"/>
        <dbReference type="ChEBI" id="CHEBI:137386"/>
        <dbReference type="ChEBI" id="CHEBI:137387"/>
        <dbReference type="EC" id="2.1.1.63"/>
    </reaction>
</comment>
<protein>
    <recommendedName>
        <fullName evidence="9">Methylated-DNA--protein-cysteine methyltransferase</fullName>
        <ecNumber evidence="9">2.1.1.63</ecNumber>
    </recommendedName>
    <alternativeName>
        <fullName evidence="9">6-O-methylguanine-DNA methyltransferase</fullName>
        <shortName evidence="9">MGMT</shortName>
    </alternativeName>
    <alternativeName>
        <fullName evidence="9">O-6-methylguanine-DNA-alkyltransferase</fullName>
    </alternativeName>
</protein>
<keyword evidence="6 9" id="KW-0227">DNA damage</keyword>
<keyword evidence="5 9" id="KW-0808">Transferase</keyword>
<dbReference type="GO" id="GO:0003908">
    <property type="term" value="F:methylated-DNA-[protein]-cysteine S-methyltransferase activity"/>
    <property type="evidence" value="ECO:0007669"/>
    <property type="project" value="UniProtKB-UniRule"/>
</dbReference>
<dbReference type="AlphaFoldDB" id="A0A1W9YXY7"/>
<sequence length="197" mass="20948">MTEIFDRLTADDATLARLRAKLAGDAQRTGVLDVAYRTVDTSVGPLLLAATTTGLVRVAFLEQATEEAELQRLSDKVSPRVLRAPARLDDAASQIEQYLAGALRAFDLPLDLRLADGFRRTVVEQLRHIGYGHRASYAAIAAAVGNPKAVRAVGSACGHNPLPLVIPCHRVVRTDGSIGQYAGGAAVKARLLALEAV</sequence>
<evidence type="ECO:0000259" key="11">
    <source>
        <dbReference type="Pfam" id="PF02870"/>
    </source>
</evidence>
<dbReference type="GO" id="GO:0006307">
    <property type="term" value="P:DNA alkylation repair"/>
    <property type="evidence" value="ECO:0007669"/>
    <property type="project" value="UniProtKB-UniRule"/>
</dbReference>
<gene>
    <name evidence="12" type="ORF">BST17_12195</name>
</gene>
<dbReference type="CDD" id="cd06445">
    <property type="entry name" value="ATase"/>
    <property type="match status" value="1"/>
</dbReference>
<keyword evidence="3 9" id="KW-0963">Cytoplasm</keyword>
<keyword evidence="7 9" id="KW-0234">DNA repair</keyword>
<comment type="catalytic activity">
    <reaction evidence="8 9">
        <text>a 6-O-methyl-2'-deoxyguanosine in DNA + L-cysteinyl-[protein] = S-methyl-L-cysteinyl-[protein] + a 2'-deoxyguanosine in DNA</text>
        <dbReference type="Rhea" id="RHEA:24000"/>
        <dbReference type="Rhea" id="RHEA-COMP:10131"/>
        <dbReference type="Rhea" id="RHEA-COMP:10132"/>
        <dbReference type="Rhea" id="RHEA-COMP:11367"/>
        <dbReference type="Rhea" id="RHEA-COMP:11368"/>
        <dbReference type="ChEBI" id="CHEBI:29950"/>
        <dbReference type="ChEBI" id="CHEBI:82612"/>
        <dbReference type="ChEBI" id="CHEBI:85445"/>
        <dbReference type="ChEBI" id="CHEBI:85448"/>
        <dbReference type="EC" id="2.1.1.63"/>
    </reaction>
</comment>
<dbReference type="GO" id="GO:0005737">
    <property type="term" value="C:cytoplasm"/>
    <property type="evidence" value="ECO:0007669"/>
    <property type="project" value="UniProtKB-SubCell"/>
</dbReference>
<comment type="similarity">
    <text evidence="2 9">Belongs to the MGMT family.</text>
</comment>
<keyword evidence="13" id="KW-1185">Reference proteome</keyword>
<evidence type="ECO:0000313" key="13">
    <source>
        <dbReference type="Proteomes" id="UP000192366"/>
    </source>
</evidence>
<dbReference type="SUPFAM" id="SSF53155">
    <property type="entry name" value="Methylated DNA-protein cysteine methyltransferase domain"/>
    <property type="match status" value="1"/>
</dbReference>